<name>A0A4R5UGI2_9HYPH</name>
<gene>
    <name evidence="6" type="ORF">E2F50_12180</name>
</gene>
<evidence type="ECO:0000256" key="1">
    <source>
        <dbReference type="ARBA" id="ARBA00022475"/>
    </source>
</evidence>
<evidence type="ECO:0000313" key="6">
    <source>
        <dbReference type="EMBL" id="TDK35024.1"/>
    </source>
</evidence>
<evidence type="ECO:0000256" key="4">
    <source>
        <dbReference type="ARBA" id="ARBA00023136"/>
    </source>
</evidence>
<keyword evidence="3 5" id="KW-1133">Transmembrane helix</keyword>
<feature type="transmembrane region" description="Helical" evidence="5">
    <location>
        <begin position="135"/>
        <end position="154"/>
    </location>
</feature>
<evidence type="ECO:0000256" key="2">
    <source>
        <dbReference type="ARBA" id="ARBA00022692"/>
    </source>
</evidence>
<dbReference type="EMBL" id="SMTL01000003">
    <property type="protein sequence ID" value="TDK35024.1"/>
    <property type="molecule type" value="Genomic_DNA"/>
</dbReference>
<feature type="transmembrane region" description="Helical" evidence="5">
    <location>
        <begin position="71"/>
        <end position="89"/>
    </location>
</feature>
<feature type="transmembrane region" description="Helical" evidence="5">
    <location>
        <begin position="166"/>
        <end position="189"/>
    </location>
</feature>
<dbReference type="AlphaFoldDB" id="A0A4R5UGI2"/>
<dbReference type="OrthoDB" id="9811954at2"/>
<reference evidence="6 7" key="1">
    <citation type="submission" date="2019-03" db="EMBL/GenBank/DDBJ databases">
        <title>Rhizobium sp. nov., an bacterium isolated from biocrust in Mu Us Desert.</title>
        <authorList>
            <person name="Lixiong L."/>
        </authorList>
    </citation>
    <scope>NUCLEOTIDE SEQUENCE [LARGE SCALE GENOMIC DNA]</scope>
    <source>
        <strain evidence="6 7">SPY-1</strain>
    </source>
</reference>
<comment type="caution">
    <text evidence="6">The sequence shown here is derived from an EMBL/GenBank/DDBJ whole genome shotgun (WGS) entry which is preliminary data.</text>
</comment>
<sequence length="194" mass="21393">MSDRMSVVSRAEAGAHSPYGRYIFISFVILVLQITVLLLLDRQWFCACGSVRLWQGALDPAQNSQQLTDPYSFLHLAFGCGLFLWLKAIRPQWHLARRATYALASSVLWEIFENLPFIIQIFGTEGSGLRYSGDSIANSFADTVIAILGFLVASRLRTGWTVSAMIGLELATFLLIGDSVVAGMLRIIVSATTI</sequence>
<feature type="transmembrane region" description="Helical" evidence="5">
    <location>
        <begin position="21"/>
        <end position="40"/>
    </location>
</feature>
<dbReference type="Pfam" id="PF10755">
    <property type="entry name" value="DUF2585"/>
    <property type="match status" value="1"/>
</dbReference>
<keyword evidence="2 5" id="KW-0812">Transmembrane</keyword>
<accession>A0A4R5UGI2</accession>
<organism evidence="6 7">
    <name type="scientific">Rhizobium deserti</name>
    <dbReference type="NCBI Taxonomy" id="2547961"/>
    <lineage>
        <taxon>Bacteria</taxon>
        <taxon>Pseudomonadati</taxon>
        <taxon>Pseudomonadota</taxon>
        <taxon>Alphaproteobacteria</taxon>
        <taxon>Hyphomicrobiales</taxon>
        <taxon>Rhizobiaceae</taxon>
        <taxon>Rhizobium/Agrobacterium group</taxon>
        <taxon>Rhizobium</taxon>
    </lineage>
</organism>
<dbReference type="InterPro" id="IPR019691">
    <property type="entry name" value="DUF2585"/>
</dbReference>
<feature type="transmembrane region" description="Helical" evidence="5">
    <location>
        <begin position="101"/>
        <end position="123"/>
    </location>
</feature>
<evidence type="ECO:0000256" key="3">
    <source>
        <dbReference type="ARBA" id="ARBA00022989"/>
    </source>
</evidence>
<proteinExistence type="predicted"/>
<dbReference type="RefSeq" id="WP_133316447.1">
    <property type="nucleotide sequence ID" value="NZ_SMTL01000003.1"/>
</dbReference>
<keyword evidence="1" id="KW-1003">Cell membrane</keyword>
<keyword evidence="4 5" id="KW-0472">Membrane</keyword>
<evidence type="ECO:0000256" key="5">
    <source>
        <dbReference type="SAM" id="Phobius"/>
    </source>
</evidence>
<keyword evidence="7" id="KW-1185">Reference proteome</keyword>
<dbReference type="Proteomes" id="UP000295238">
    <property type="component" value="Unassembled WGS sequence"/>
</dbReference>
<evidence type="ECO:0000313" key="7">
    <source>
        <dbReference type="Proteomes" id="UP000295238"/>
    </source>
</evidence>
<dbReference type="GO" id="GO:0005886">
    <property type="term" value="C:plasma membrane"/>
    <property type="evidence" value="ECO:0007669"/>
    <property type="project" value="InterPro"/>
</dbReference>
<protein>
    <submittedName>
        <fullName evidence="6">DUF2585 family protein</fullName>
    </submittedName>
</protein>